<organism evidence="1 2">
    <name type="scientific">Calocera cornea HHB12733</name>
    <dbReference type="NCBI Taxonomy" id="1353952"/>
    <lineage>
        <taxon>Eukaryota</taxon>
        <taxon>Fungi</taxon>
        <taxon>Dikarya</taxon>
        <taxon>Basidiomycota</taxon>
        <taxon>Agaricomycotina</taxon>
        <taxon>Dacrymycetes</taxon>
        <taxon>Dacrymycetales</taxon>
        <taxon>Dacrymycetaceae</taxon>
        <taxon>Calocera</taxon>
    </lineage>
</organism>
<dbReference type="PANTHER" id="PTHR33096">
    <property type="entry name" value="CXC2 DOMAIN-CONTAINING PROTEIN"/>
    <property type="match status" value="1"/>
</dbReference>
<dbReference type="Proteomes" id="UP000076842">
    <property type="component" value="Unassembled WGS sequence"/>
</dbReference>
<proteinExistence type="predicted"/>
<dbReference type="EMBL" id="KV423947">
    <property type="protein sequence ID" value="KZT58770.1"/>
    <property type="molecule type" value="Genomic_DNA"/>
</dbReference>
<dbReference type="STRING" id="1353952.A0A165H213"/>
<dbReference type="OrthoDB" id="3253684at2759"/>
<sequence>MRRRFKFLASKTQEMKRVLRASGIDLSTLEDQIAKQRIAAVSVRSLAPKRILSKVQSYMKLQNDIEDLQSSIQNVRTSLERDLGPSKARVLLSQMTESWERLVSRGDELYDQLGIAEVYPRLSGVPPGAVQTLILARNLKARIRQRVAERMWERSRLNRAAGGIHQPIGQKMFQQIKTGITRRSGTLNRAVKQFNIYVRSIREGYNSSWGIALPQALIEEELEAPPEDHDIWQDLFLSQESPAEPWMMNPSVREAITAHITLQRCEEEAQRLRLYADNMLQWWGEELKITTCDHTSEGASRNISF</sequence>
<dbReference type="PANTHER" id="PTHR33096:SF1">
    <property type="entry name" value="CXC1-LIKE CYSTEINE CLUSTER ASSOCIATED WITH KDZ TRANSPOSASES DOMAIN-CONTAINING PROTEIN"/>
    <property type="match status" value="1"/>
</dbReference>
<evidence type="ECO:0000313" key="1">
    <source>
        <dbReference type="EMBL" id="KZT58770.1"/>
    </source>
</evidence>
<protein>
    <submittedName>
        <fullName evidence="1">Uncharacterized protein</fullName>
    </submittedName>
</protein>
<reference evidence="1 2" key="1">
    <citation type="journal article" date="2016" name="Mol. Biol. Evol.">
        <title>Comparative Genomics of Early-Diverging Mushroom-Forming Fungi Provides Insights into the Origins of Lignocellulose Decay Capabilities.</title>
        <authorList>
            <person name="Nagy L.G."/>
            <person name="Riley R."/>
            <person name="Tritt A."/>
            <person name="Adam C."/>
            <person name="Daum C."/>
            <person name="Floudas D."/>
            <person name="Sun H."/>
            <person name="Yadav J.S."/>
            <person name="Pangilinan J."/>
            <person name="Larsson K.H."/>
            <person name="Matsuura K."/>
            <person name="Barry K."/>
            <person name="Labutti K."/>
            <person name="Kuo R."/>
            <person name="Ohm R.A."/>
            <person name="Bhattacharya S.S."/>
            <person name="Shirouzu T."/>
            <person name="Yoshinaga Y."/>
            <person name="Martin F.M."/>
            <person name="Grigoriev I.V."/>
            <person name="Hibbett D.S."/>
        </authorList>
    </citation>
    <scope>NUCLEOTIDE SEQUENCE [LARGE SCALE GENOMIC DNA]</scope>
    <source>
        <strain evidence="1 2">HHB12733</strain>
    </source>
</reference>
<evidence type="ECO:0000313" key="2">
    <source>
        <dbReference type="Proteomes" id="UP000076842"/>
    </source>
</evidence>
<name>A0A165H213_9BASI</name>
<gene>
    <name evidence="1" type="ORF">CALCODRAFT_482057</name>
</gene>
<dbReference type="InParanoid" id="A0A165H213"/>
<keyword evidence="2" id="KW-1185">Reference proteome</keyword>
<accession>A0A165H213</accession>
<dbReference type="AlphaFoldDB" id="A0A165H213"/>